<name>A0A0G1D604_9BACT</name>
<dbReference type="AlphaFoldDB" id="A0A0G1D604"/>
<protein>
    <submittedName>
        <fullName evidence="2">DEAD/DEAH box helicase domain protein</fullName>
    </submittedName>
</protein>
<dbReference type="Pfam" id="PF13482">
    <property type="entry name" value="RNase_H_2"/>
    <property type="match status" value="1"/>
</dbReference>
<dbReference type="Proteomes" id="UP000034837">
    <property type="component" value="Unassembled WGS sequence"/>
</dbReference>
<dbReference type="InterPro" id="IPR012337">
    <property type="entry name" value="RNaseH-like_sf"/>
</dbReference>
<sequence>MLNEIVIDIETQNTFLDVGQGNHDKLKVSLVCVYNYADDKFSAFKEAELINLWPLLEKADRIIGYNSRYFDLPVLNNYYPGDLNKFPQLDMLEEIKKVLGFRLKLNDLAKATLGLAKSGNGLEAVDWFKKGEWEKIEKYCLDDVKITRNLYEYGKNNKQLFYPDLQSQTKRPFPVNFSVPESLAGSNAVNLTLPF</sequence>
<dbReference type="InterPro" id="IPR036397">
    <property type="entry name" value="RNaseH_sf"/>
</dbReference>
<dbReference type="Gene3D" id="3.30.420.10">
    <property type="entry name" value="Ribonuclease H-like superfamily/Ribonuclease H"/>
    <property type="match status" value="1"/>
</dbReference>
<evidence type="ECO:0000259" key="1">
    <source>
        <dbReference type="Pfam" id="PF13482"/>
    </source>
</evidence>
<dbReference type="GO" id="GO:0003676">
    <property type="term" value="F:nucleic acid binding"/>
    <property type="evidence" value="ECO:0007669"/>
    <property type="project" value="InterPro"/>
</dbReference>
<feature type="domain" description="YprB ribonuclease H-like" evidence="1">
    <location>
        <begin position="7"/>
        <end position="153"/>
    </location>
</feature>
<accession>A0A0G1D604</accession>
<comment type="caution">
    <text evidence="2">The sequence shown here is derived from an EMBL/GenBank/DDBJ whole genome shotgun (WGS) entry which is preliminary data.</text>
</comment>
<dbReference type="EMBL" id="LCDO01000001">
    <property type="protein sequence ID" value="KKS57498.1"/>
    <property type="molecule type" value="Genomic_DNA"/>
</dbReference>
<evidence type="ECO:0000313" key="2">
    <source>
        <dbReference type="EMBL" id="KKS57498.1"/>
    </source>
</evidence>
<dbReference type="SUPFAM" id="SSF53098">
    <property type="entry name" value="Ribonuclease H-like"/>
    <property type="match status" value="1"/>
</dbReference>
<keyword evidence="2" id="KW-0347">Helicase</keyword>
<gene>
    <name evidence="2" type="ORF">UV20_C0001G0138</name>
</gene>
<keyword evidence="2" id="KW-0547">Nucleotide-binding</keyword>
<keyword evidence="2" id="KW-0067">ATP-binding</keyword>
<evidence type="ECO:0000313" key="3">
    <source>
        <dbReference type="Proteomes" id="UP000034837"/>
    </source>
</evidence>
<dbReference type="InterPro" id="IPR038720">
    <property type="entry name" value="YprB_RNase_H-like_dom"/>
</dbReference>
<reference evidence="2 3" key="1">
    <citation type="journal article" date="2015" name="Nature">
        <title>rRNA introns, odd ribosomes, and small enigmatic genomes across a large radiation of phyla.</title>
        <authorList>
            <person name="Brown C.T."/>
            <person name="Hug L.A."/>
            <person name="Thomas B.C."/>
            <person name="Sharon I."/>
            <person name="Castelle C.J."/>
            <person name="Singh A."/>
            <person name="Wilkins M.J."/>
            <person name="Williams K.H."/>
            <person name="Banfield J.F."/>
        </authorList>
    </citation>
    <scope>NUCLEOTIDE SEQUENCE [LARGE SCALE GENOMIC DNA]</scope>
</reference>
<proteinExistence type="predicted"/>
<organism evidence="2 3">
    <name type="scientific">Candidatus Magasanikbacteria bacterium GW2011_GWA2_42_32</name>
    <dbReference type="NCBI Taxonomy" id="1619039"/>
    <lineage>
        <taxon>Bacteria</taxon>
        <taxon>Candidatus Magasanikiibacteriota</taxon>
    </lineage>
</organism>
<keyword evidence="2" id="KW-0378">Hydrolase</keyword>
<dbReference type="GO" id="GO:0004386">
    <property type="term" value="F:helicase activity"/>
    <property type="evidence" value="ECO:0007669"/>
    <property type="project" value="UniProtKB-KW"/>
</dbReference>